<evidence type="ECO:0000256" key="6">
    <source>
        <dbReference type="ARBA" id="ARBA00023002"/>
    </source>
</evidence>
<dbReference type="Gene3D" id="2.40.30.10">
    <property type="entry name" value="Translation factors"/>
    <property type="match status" value="1"/>
</dbReference>
<evidence type="ECO:0000259" key="9">
    <source>
        <dbReference type="PROSITE" id="PS51384"/>
    </source>
</evidence>
<dbReference type="GO" id="GO:0051537">
    <property type="term" value="F:2 iron, 2 sulfur cluster binding"/>
    <property type="evidence" value="ECO:0007669"/>
    <property type="project" value="UniProtKB-KW"/>
</dbReference>
<name>A0A0H3U7Q2_9BACT</name>
<keyword evidence="2" id="KW-0285">Flavoprotein</keyword>
<keyword evidence="5" id="KW-0274">FAD</keyword>
<dbReference type="AlphaFoldDB" id="A0A0H3U7Q2"/>
<protein>
    <recommendedName>
        <fullName evidence="9">FAD-binding FR-type domain-containing protein</fullName>
    </recommendedName>
</protein>
<dbReference type="PROSITE" id="PS51384">
    <property type="entry name" value="FAD_FR"/>
    <property type="match status" value="1"/>
</dbReference>
<dbReference type="InterPro" id="IPR001041">
    <property type="entry name" value="2Fe-2S_ferredoxin-type"/>
</dbReference>
<dbReference type="InterPro" id="IPR050415">
    <property type="entry name" value="MRET"/>
</dbReference>
<dbReference type="InterPro" id="IPR036010">
    <property type="entry name" value="2Fe-2S_ferredoxin-like_sf"/>
</dbReference>
<dbReference type="GO" id="GO:0016491">
    <property type="term" value="F:oxidoreductase activity"/>
    <property type="evidence" value="ECO:0007669"/>
    <property type="project" value="UniProtKB-KW"/>
</dbReference>
<keyword evidence="7" id="KW-0408">Iron</keyword>
<sequence length="411" mass="45885">MAKYDYDKADLKGLGISAFMDQVKTRQKKIEAADAVHPQSVYNANRLAAGLHPDVLIGRISKVMDMGATKNYVIEPLKEAGCTEFPPFYTGQYASFEFDLGNSYTSRTYSITWAPKELSGPDCNSYMISVSDHGPGHMSEYIHNNWAEGTVVRFCAPLGRMFYEPLRDANNIMTLGIGGEGLPLAMAAANGIEEYNITAVSTAPSTEELMGIRPIFEATAARSQGRVVFVPVLLDGEAPGCEKGPVTAELIKKYITDTETGELKDTSFFVTGMETHVFAVVKELEKLGIPKRRIRTEIHGEHPDICADDEYPKDRAGKIFNLRIWFRDKYIDTVCPSDKTLQRAIEDANIHVQTHCRSGECGWCHSRIIKGEYYVPFGHDGRRQADRKFGWIHPCSTYPLSNIEMEVFPSL</sequence>
<evidence type="ECO:0000256" key="7">
    <source>
        <dbReference type="ARBA" id="ARBA00023004"/>
    </source>
</evidence>
<evidence type="ECO:0000256" key="8">
    <source>
        <dbReference type="ARBA" id="ARBA00023014"/>
    </source>
</evidence>
<dbReference type="InterPro" id="IPR017938">
    <property type="entry name" value="Riboflavin_synthase-like_b-brl"/>
</dbReference>
<evidence type="ECO:0000256" key="5">
    <source>
        <dbReference type="ARBA" id="ARBA00022827"/>
    </source>
</evidence>
<evidence type="ECO:0000313" key="10">
    <source>
        <dbReference type="EMBL" id="AIF26515.1"/>
    </source>
</evidence>
<dbReference type="SUPFAM" id="SSF54292">
    <property type="entry name" value="2Fe-2S ferredoxin-like"/>
    <property type="match status" value="1"/>
</dbReference>
<feature type="domain" description="FAD-binding FR-type" evidence="9">
    <location>
        <begin position="34"/>
        <end position="164"/>
    </location>
</feature>
<keyword evidence="6" id="KW-0560">Oxidoreductase</keyword>
<dbReference type="EMBL" id="KF540235">
    <property type="protein sequence ID" value="AIF26515.1"/>
    <property type="molecule type" value="Genomic_DNA"/>
</dbReference>
<keyword evidence="8" id="KW-0411">Iron-sulfur</keyword>
<evidence type="ECO:0000256" key="2">
    <source>
        <dbReference type="ARBA" id="ARBA00022630"/>
    </source>
</evidence>
<dbReference type="CDD" id="cd00207">
    <property type="entry name" value="fer2"/>
    <property type="match status" value="1"/>
</dbReference>
<dbReference type="InterPro" id="IPR017927">
    <property type="entry name" value="FAD-bd_FR_type"/>
</dbReference>
<dbReference type="Pfam" id="PF00111">
    <property type="entry name" value="Fer2"/>
    <property type="match status" value="1"/>
</dbReference>
<evidence type="ECO:0000256" key="1">
    <source>
        <dbReference type="ARBA" id="ARBA00001974"/>
    </source>
</evidence>
<proteinExistence type="predicted"/>
<evidence type="ECO:0000256" key="3">
    <source>
        <dbReference type="ARBA" id="ARBA00022714"/>
    </source>
</evidence>
<dbReference type="Gene3D" id="3.10.20.30">
    <property type="match status" value="1"/>
</dbReference>
<dbReference type="SUPFAM" id="SSF63380">
    <property type="entry name" value="Riboflavin synthase domain-like"/>
    <property type="match status" value="1"/>
</dbReference>
<dbReference type="PANTHER" id="PTHR47354:SF6">
    <property type="entry name" value="NADH OXIDOREDUCTASE HCR"/>
    <property type="match status" value="1"/>
</dbReference>
<organism evidence="10">
    <name type="scientific">uncultured bacterium fosmid pJB39A3</name>
    <dbReference type="NCBI Taxonomy" id="1478063"/>
    <lineage>
        <taxon>Bacteria</taxon>
        <taxon>environmental samples</taxon>
    </lineage>
</organism>
<dbReference type="GO" id="GO:0046872">
    <property type="term" value="F:metal ion binding"/>
    <property type="evidence" value="ECO:0007669"/>
    <property type="project" value="UniProtKB-KW"/>
</dbReference>
<accession>A0A0H3U7Q2</accession>
<dbReference type="InterPro" id="IPR012675">
    <property type="entry name" value="Beta-grasp_dom_sf"/>
</dbReference>
<keyword evidence="3" id="KW-0001">2Fe-2S</keyword>
<dbReference type="PANTHER" id="PTHR47354">
    <property type="entry name" value="NADH OXIDOREDUCTASE HCR"/>
    <property type="match status" value="1"/>
</dbReference>
<evidence type="ECO:0000256" key="4">
    <source>
        <dbReference type="ARBA" id="ARBA00022723"/>
    </source>
</evidence>
<reference evidence="10" key="1">
    <citation type="submission" date="2013-08" db="EMBL/GenBank/DDBJ databases">
        <title>Comparison of modified E. coli strains.</title>
        <authorList>
            <person name="Juergensen J."/>
            <person name="Bonge A."/>
            <person name="Streit W.R."/>
        </authorList>
    </citation>
    <scope>NUCLEOTIDE SEQUENCE</scope>
</reference>
<comment type="cofactor">
    <cofactor evidence="1">
        <name>FAD</name>
        <dbReference type="ChEBI" id="CHEBI:57692"/>
    </cofactor>
</comment>
<keyword evidence="4" id="KW-0479">Metal-binding</keyword>